<evidence type="ECO:0000256" key="1">
    <source>
        <dbReference type="ARBA" id="ARBA00010456"/>
    </source>
</evidence>
<evidence type="ECO:0000256" key="2">
    <source>
        <dbReference type="PIRSR" id="PIRSR610059-50"/>
    </source>
</evidence>
<dbReference type="PANTHER" id="PTHR43691">
    <property type="entry name" value="URIDINE PHOSPHORYLASE"/>
    <property type="match status" value="1"/>
</dbReference>
<dbReference type="Pfam" id="PF01048">
    <property type="entry name" value="PNP_UDP_1"/>
    <property type="match status" value="1"/>
</dbReference>
<dbReference type="EMBL" id="CAIIXF020000001">
    <property type="protein sequence ID" value="CAH1774885.1"/>
    <property type="molecule type" value="Genomic_DNA"/>
</dbReference>
<dbReference type="Proteomes" id="UP000749559">
    <property type="component" value="Unassembled WGS sequence"/>
</dbReference>
<comment type="caution">
    <text evidence="4">The sequence shown here is derived from an EMBL/GenBank/DDBJ whole genome shotgun (WGS) entry which is preliminary data.</text>
</comment>
<dbReference type="GO" id="GO:0004850">
    <property type="term" value="F:uridine phosphorylase activity"/>
    <property type="evidence" value="ECO:0007669"/>
    <property type="project" value="InterPro"/>
</dbReference>
<feature type="domain" description="Nucleoside phosphorylase" evidence="3">
    <location>
        <begin position="69"/>
        <end position="316"/>
    </location>
</feature>
<accession>A0A8S4N1Z4</accession>
<dbReference type="SUPFAM" id="SSF53167">
    <property type="entry name" value="Purine and uridine phosphorylases"/>
    <property type="match status" value="1"/>
</dbReference>
<proteinExistence type="inferred from homology"/>
<protein>
    <recommendedName>
        <fullName evidence="3">Nucleoside phosphorylase domain-containing protein</fullName>
    </recommendedName>
</protein>
<comment type="similarity">
    <text evidence="1">Belongs to the PNP/UDP phosphorylase family.</text>
</comment>
<dbReference type="InterPro" id="IPR010059">
    <property type="entry name" value="Uridine_phosphorylase_euk"/>
</dbReference>
<dbReference type="PANTHER" id="PTHR43691:SF11">
    <property type="entry name" value="FI09636P-RELATED"/>
    <property type="match status" value="1"/>
</dbReference>
<name>A0A8S4N1Z4_OWEFU</name>
<gene>
    <name evidence="4" type="ORF">OFUS_LOCUS2258</name>
</gene>
<dbReference type="GO" id="GO:0006218">
    <property type="term" value="P:uridine catabolic process"/>
    <property type="evidence" value="ECO:0007669"/>
    <property type="project" value="TreeGrafter"/>
</dbReference>
<feature type="binding site" evidence="2">
    <location>
        <position position="110"/>
    </location>
    <ligand>
        <name>phosphate</name>
        <dbReference type="ChEBI" id="CHEBI:43474"/>
    </ligand>
</feature>
<dbReference type="GO" id="GO:0009166">
    <property type="term" value="P:nucleotide catabolic process"/>
    <property type="evidence" value="ECO:0007669"/>
    <property type="project" value="InterPro"/>
</dbReference>
<feature type="binding site" evidence="2">
    <location>
        <position position="234"/>
    </location>
    <ligand>
        <name>substrate</name>
    </ligand>
</feature>
<keyword evidence="5" id="KW-1185">Reference proteome</keyword>
<evidence type="ECO:0000313" key="4">
    <source>
        <dbReference type="EMBL" id="CAH1774885.1"/>
    </source>
</evidence>
<sequence length="325" mass="35886">MSEEGITTLNGTMMNGNIELTNGRAHKEGANGFIHIKNPHISNMDEDVLYHFALGTKSHDLKKMFGDVKFVCIGGSPRRMERFAHFLVKELGYNVPSGLALENITNATDRYAMYKVGPVLSVSHGMGVPSVSIMLHEIIKMMFHAGCTDVEFFRIGTSGGLGLKPGTVVVTSEAVDGQGKASQDNLVLGKVVSRPSVLDKDLAERLLQCSMNDDFEVIMGKTMCTDDFYEGQGRLDGAFCDYNEDEKMAYLQDCHNRGVRNIEMESVCFGSMCHHAGIKCAVVCVTLLDRLQGDQVSTPHDVLDSWSQRPMTIVARHIKNRMKTL</sequence>
<dbReference type="CDD" id="cd17763">
    <property type="entry name" value="UP_hUPP-like"/>
    <property type="match status" value="1"/>
</dbReference>
<dbReference type="AlphaFoldDB" id="A0A8S4N1Z4"/>
<reference evidence="4" key="1">
    <citation type="submission" date="2022-03" db="EMBL/GenBank/DDBJ databases">
        <authorList>
            <person name="Martin C."/>
        </authorList>
    </citation>
    <scope>NUCLEOTIDE SEQUENCE</scope>
</reference>
<dbReference type="Gene3D" id="3.40.50.1580">
    <property type="entry name" value="Nucleoside phosphorylase domain"/>
    <property type="match status" value="1"/>
</dbReference>
<dbReference type="GO" id="GO:0005829">
    <property type="term" value="C:cytosol"/>
    <property type="evidence" value="ECO:0007669"/>
    <property type="project" value="TreeGrafter"/>
</dbReference>
<dbReference type="OrthoDB" id="204058at2759"/>
<dbReference type="NCBIfam" id="TIGR01719">
    <property type="entry name" value="euk_UDPppase"/>
    <property type="match status" value="1"/>
</dbReference>
<dbReference type="InterPro" id="IPR035994">
    <property type="entry name" value="Nucleoside_phosphorylase_sf"/>
</dbReference>
<evidence type="ECO:0000259" key="3">
    <source>
        <dbReference type="Pfam" id="PF01048"/>
    </source>
</evidence>
<evidence type="ECO:0000313" key="5">
    <source>
        <dbReference type="Proteomes" id="UP000749559"/>
    </source>
</evidence>
<feature type="binding site" evidence="2">
    <location>
        <position position="232"/>
    </location>
    <ligand>
        <name>substrate</name>
    </ligand>
</feature>
<dbReference type="InterPro" id="IPR000845">
    <property type="entry name" value="Nucleoside_phosphorylase_d"/>
</dbReference>
<organism evidence="4 5">
    <name type="scientific">Owenia fusiformis</name>
    <name type="common">Polychaete worm</name>
    <dbReference type="NCBI Taxonomy" id="6347"/>
    <lineage>
        <taxon>Eukaryota</taxon>
        <taxon>Metazoa</taxon>
        <taxon>Spiralia</taxon>
        <taxon>Lophotrochozoa</taxon>
        <taxon>Annelida</taxon>
        <taxon>Polychaeta</taxon>
        <taxon>Sedentaria</taxon>
        <taxon>Canalipalpata</taxon>
        <taxon>Sabellida</taxon>
        <taxon>Oweniida</taxon>
        <taxon>Oweniidae</taxon>
        <taxon>Owenia</taxon>
    </lineage>
</organism>
<feature type="binding site" evidence="2">
    <location>
        <begin position="154"/>
        <end position="157"/>
    </location>
    <ligand>
        <name>phosphate</name>
        <dbReference type="ChEBI" id="CHEBI:43474"/>
    </ligand>
</feature>